<dbReference type="Gene3D" id="3.40.50.300">
    <property type="entry name" value="P-loop containing nucleotide triphosphate hydrolases"/>
    <property type="match status" value="1"/>
</dbReference>
<evidence type="ECO:0000313" key="7">
    <source>
        <dbReference type="Proteomes" id="UP000004095"/>
    </source>
</evidence>
<dbReference type="InterPro" id="IPR032171">
    <property type="entry name" value="COR-A"/>
</dbReference>
<dbReference type="Pfam" id="PF23598">
    <property type="entry name" value="LRR_14"/>
    <property type="match status" value="1"/>
</dbReference>
<dbReference type="eggNOG" id="COG1100">
    <property type="taxonomic scope" value="Bacteria"/>
</dbReference>
<dbReference type="InterPro" id="IPR003591">
    <property type="entry name" value="Leu-rich_rpt_typical-subtyp"/>
</dbReference>
<protein>
    <submittedName>
        <fullName evidence="6">Leucine-rich protein</fullName>
    </submittedName>
</protein>
<proteinExistence type="predicted"/>
<evidence type="ECO:0000256" key="2">
    <source>
        <dbReference type="ARBA" id="ARBA00022737"/>
    </source>
</evidence>
<dbReference type="PRINTS" id="PR00019">
    <property type="entry name" value="LEURICHRPT"/>
</dbReference>
<dbReference type="SMART" id="SM00365">
    <property type="entry name" value="LRR_SD22"/>
    <property type="match status" value="27"/>
</dbReference>
<keyword evidence="1" id="KW-0433">Leucine-rich repeat</keyword>
<dbReference type="InterPro" id="IPR001611">
    <property type="entry name" value="Leu-rich_rpt"/>
</dbReference>
<dbReference type="Pfam" id="PF12799">
    <property type="entry name" value="LRR_4"/>
    <property type="match status" value="1"/>
</dbReference>
<dbReference type="PANTHER" id="PTHR46652">
    <property type="entry name" value="LEUCINE-RICH REPEAT AND IQ DOMAIN-CONTAINING PROTEIN 1-RELATED"/>
    <property type="match status" value="1"/>
</dbReference>
<dbReference type="InterPro" id="IPR050836">
    <property type="entry name" value="SDS22/Internalin_LRR"/>
</dbReference>
<dbReference type="OrthoDB" id="1148122at2"/>
<dbReference type="Gene3D" id="1.10.10.10">
    <property type="entry name" value="Winged helix-like DNA-binding domain superfamily/Winged helix DNA-binding domain"/>
    <property type="match status" value="1"/>
</dbReference>
<keyword evidence="2" id="KW-0677">Repeat</keyword>
<dbReference type="InterPro" id="IPR025875">
    <property type="entry name" value="Leu-rich_rpt_4"/>
</dbReference>
<dbReference type="SUPFAM" id="SSF52540">
    <property type="entry name" value="P-loop containing nucleoside triphosphate hydrolases"/>
    <property type="match status" value="1"/>
</dbReference>
<dbReference type="Pfam" id="PF16095">
    <property type="entry name" value="COR-A"/>
    <property type="match status" value="1"/>
</dbReference>
<dbReference type="InterPro" id="IPR036388">
    <property type="entry name" value="WH-like_DNA-bd_sf"/>
</dbReference>
<feature type="domain" description="C-terminal of Roc COR-B" evidence="5">
    <location>
        <begin position="1139"/>
        <end position="1222"/>
    </location>
</feature>
<sequence length="1282" mass="144700">MNDLAKQLIEKNLQTKDPYLDLGNCGLTNHSPCLDLLAECTHLETLIFSEIWHEWNPGALDYFEATSTNKGRQNKFRGIPVNLPTSLNKLVLRENSIDRIENIAHLTNLQYLDLEENDIEVIENLDHLARLEYLNLRGNAIEKIGNLNALTQLVHLELSSNSLERVENLNHLKHLQNLDLRENNIKKIENLAGLTALTRLDLGYNGFGKIEGLHNLPRLKQLELEENDIKKIENLHHLPQLKSLNLRFNSFEKLENLDALTELTELSLGYNGISKIEGLEKLTKLKMLGLMFNRVTKLENLDTLTELEKLWMNHTGIKKIENLDKLTKLTHLSLMCSKVTKIENLEALTQLTSLSLHATKISKIENLEALTNLTKLRVDGNKVAKIENLDNLTQLDDLMLGGNPISKIENLGHLIKLRKLDLGGLAITKIENLEGLRTLEQLDLGGSQIETIENLEGLTGLQKLELRATKVSKIENLNHLPALTELDLSETAITKIEGLTGLEGLKELSLSKNKITKIENLAGLSKLEKLSLCASNLSKIENLTGLPKLRELCLEKNAIECLENLRGLPALKELDLNNNQITHIQPNALPTQLAELNLSQNQLIKVEHLAGVTGLTELDLSENNISKIENFEDLPALETLDLSYNKITRLENLTALPNLREVNIYQNQITEIATDAVTRQLQELDLEQNQISTIEILVNFTGLSQVDVGNNQIKWFPIELLDLPCLTSLRLKNNPWQNIPVAITEGYHALQNIRRYWQDLEQGKSLIYQAKLLLVGNGRVGKTSLVRRWLDNAFDPDQSSTHAIQLRQHILPQVAQDEALEHVQLNVWDFGGQDIYHTTHRLFMQTQAVFLLAWDAATQATPEQTEKLGDGSEVIYKNYPLLYWLDYAYILGKQSPVLVVQTKCDRDGVQAPPQLTDDLKTHYQVQQCLAVDAAVDDAAKNGFKELNIALQNVLAQGIQRTCTDLPESWWHTQQALEKLQKEGKQMLSIVGFESLCAEHQVPKASYKVLQSYFHNSGVFFYRPGLFNDQIILNQQWAIDAVYTLFDRTGMFMQHRGNGFFTGADLGLVWQDKPKAEQELLLSFMEACELCIDLNRPRNKKAPRYIAPLFKREYLAPQLLPNTTPAEQGALFPAGATGVYLKFCHPVLHAAVMHRFILRTHHFASRDNIQQQAILLEVAGTQALVEAFPDKNELTIRLNKENSTLLSQIRNELSEIQEGISGIGEWASIDGQGYVAMEELWQNQHSPQVMGDNGQAYAVTAFEVFFGLDKVAFLGEDAPPQKL</sequence>
<accession>A1ZCX6</accession>
<dbReference type="PANTHER" id="PTHR46652:SF3">
    <property type="entry name" value="LEUCINE-RICH REPEAT-CONTAINING PROTEIN 9"/>
    <property type="match status" value="1"/>
</dbReference>
<dbReference type="Pfam" id="PF25497">
    <property type="entry name" value="COR-B"/>
    <property type="match status" value="1"/>
</dbReference>
<organism evidence="6 7">
    <name type="scientific">Microscilla marina ATCC 23134</name>
    <dbReference type="NCBI Taxonomy" id="313606"/>
    <lineage>
        <taxon>Bacteria</taxon>
        <taxon>Pseudomonadati</taxon>
        <taxon>Bacteroidota</taxon>
        <taxon>Cytophagia</taxon>
        <taxon>Cytophagales</taxon>
        <taxon>Microscillaceae</taxon>
        <taxon>Microscilla</taxon>
    </lineage>
</organism>
<dbReference type="SMART" id="SM00369">
    <property type="entry name" value="LRR_TYP"/>
    <property type="match status" value="19"/>
</dbReference>
<evidence type="ECO:0000313" key="6">
    <source>
        <dbReference type="EMBL" id="EAY31515.1"/>
    </source>
</evidence>
<dbReference type="Gene3D" id="3.80.10.10">
    <property type="entry name" value="Ribonuclease Inhibitor"/>
    <property type="match status" value="4"/>
</dbReference>
<dbReference type="Pfam" id="PF14580">
    <property type="entry name" value="LRR_9"/>
    <property type="match status" value="1"/>
</dbReference>
<dbReference type="PRINTS" id="PR00449">
    <property type="entry name" value="RASTRNSFRMNG"/>
</dbReference>
<evidence type="ECO:0000259" key="4">
    <source>
        <dbReference type="Pfam" id="PF23598"/>
    </source>
</evidence>
<dbReference type="Pfam" id="PF08477">
    <property type="entry name" value="Roc"/>
    <property type="match status" value="1"/>
</dbReference>
<dbReference type="InterPro" id="IPR027417">
    <property type="entry name" value="P-loop_NTPase"/>
</dbReference>
<dbReference type="InterPro" id="IPR057263">
    <property type="entry name" value="COR-B"/>
</dbReference>
<reference evidence="6 7" key="1">
    <citation type="submission" date="2007-01" db="EMBL/GenBank/DDBJ databases">
        <authorList>
            <person name="Haygood M."/>
            <person name="Podell S."/>
            <person name="Anderson C."/>
            <person name="Hopkinson B."/>
            <person name="Roe K."/>
            <person name="Barbeau K."/>
            <person name="Gaasterland T."/>
            <person name="Ferriera S."/>
            <person name="Johnson J."/>
            <person name="Kravitz S."/>
            <person name="Beeson K."/>
            <person name="Sutton G."/>
            <person name="Rogers Y.-H."/>
            <person name="Friedman R."/>
            <person name="Frazier M."/>
            <person name="Venter J.C."/>
        </authorList>
    </citation>
    <scope>NUCLEOTIDE SEQUENCE [LARGE SCALE GENOMIC DNA]</scope>
    <source>
        <strain evidence="6 7">ATCC 23134</strain>
    </source>
</reference>
<gene>
    <name evidence="6" type="ORF">M23134_05021</name>
</gene>
<evidence type="ECO:0000259" key="5">
    <source>
        <dbReference type="Pfam" id="PF25497"/>
    </source>
</evidence>
<dbReference type="PROSITE" id="PS51419">
    <property type="entry name" value="RAB"/>
    <property type="match status" value="1"/>
</dbReference>
<feature type="domain" description="COR" evidence="3">
    <location>
        <begin position="966"/>
        <end position="1119"/>
    </location>
</feature>
<keyword evidence="7" id="KW-1185">Reference proteome</keyword>
<comment type="caution">
    <text evidence="6">The sequence shown here is derived from an EMBL/GenBank/DDBJ whole genome shotgun (WGS) entry which is preliminary data.</text>
</comment>
<dbReference type="PROSITE" id="PS51450">
    <property type="entry name" value="LRR"/>
    <property type="match status" value="25"/>
</dbReference>
<dbReference type="InterPro" id="IPR032675">
    <property type="entry name" value="LRR_dom_sf"/>
</dbReference>
<dbReference type="RefSeq" id="WP_002693173.1">
    <property type="nucleotide sequence ID" value="NZ_AAWS01000002.1"/>
</dbReference>
<dbReference type="SUPFAM" id="SSF52058">
    <property type="entry name" value="L domain-like"/>
    <property type="match status" value="3"/>
</dbReference>
<dbReference type="Pfam" id="PF13855">
    <property type="entry name" value="LRR_8"/>
    <property type="match status" value="1"/>
</dbReference>
<feature type="domain" description="Disease resistance R13L4/SHOC-2-like LRR" evidence="4">
    <location>
        <begin position="431"/>
        <end position="695"/>
    </location>
</feature>
<evidence type="ECO:0000256" key="1">
    <source>
        <dbReference type="ARBA" id="ARBA00022614"/>
    </source>
</evidence>
<dbReference type="eggNOG" id="COG4886">
    <property type="taxonomic scope" value="Bacteria"/>
</dbReference>
<dbReference type="Gene3D" id="3.30.310.200">
    <property type="match status" value="1"/>
</dbReference>
<dbReference type="Proteomes" id="UP000004095">
    <property type="component" value="Unassembled WGS sequence"/>
</dbReference>
<dbReference type="InterPro" id="IPR055414">
    <property type="entry name" value="LRR_R13L4/SHOC2-like"/>
</dbReference>
<evidence type="ECO:0000259" key="3">
    <source>
        <dbReference type="Pfam" id="PF16095"/>
    </source>
</evidence>
<dbReference type="EMBL" id="AAWS01000002">
    <property type="protein sequence ID" value="EAY31515.1"/>
    <property type="molecule type" value="Genomic_DNA"/>
</dbReference>
<name>A1ZCX6_MICM2</name>